<gene>
    <name evidence="2" type="ORF">BN946_scf184940.g93</name>
</gene>
<dbReference type="EMBL" id="CCBP010000108">
    <property type="protein sequence ID" value="CDO71946.1"/>
    <property type="molecule type" value="Genomic_DNA"/>
</dbReference>
<evidence type="ECO:0000313" key="3">
    <source>
        <dbReference type="Proteomes" id="UP000029665"/>
    </source>
</evidence>
<feature type="compositionally biased region" description="Basic and acidic residues" evidence="1">
    <location>
        <begin position="9"/>
        <end position="20"/>
    </location>
</feature>
<feature type="region of interest" description="Disordered" evidence="1">
    <location>
        <begin position="1"/>
        <end position="62"/>
    </location>
</feature>
<feature type="compositionally biased region" description="Acidic residues" evidence="1">
    <location>
        <begin position="21"/>
        <end position="47"/>
    </location>
</feature>
<dbReference type="AlphaFoldDB" id="A0A060SCK9"/>
<accession>A0A060SCK9</accession>
<dbReference type="STRING" id="5643.A0A060SCK9"/>
<protein>
    <submittedName>
        <fullName evidence="2">Uncharacterized protein</fullName>
    </submittedName>
</protein>
<dbReference type="Proteomes" id="UP000029665">
    <property type="component" value="Unassembled WGS sequence"/>
</dbReference>
<dbReference type="OrthoDB" id="2418900at2759"/>
<keyword evidence="3" id="KW-1185">Reference proteome</keyword>
<evidence type="ECO:0000313" key="2">
    <source>
        <dbReference type="EMBL" id="CDO71946.1"/>
    </source>
</evidence>
<dbReference type="HOGENOM" id="CLU_906540_0_0_1"/>
<evidence type="ECO:0000256" key="1">
    <source>
        <dbReference type="SAM" id="MobiDB-lite"/>
    </source>
</evidence>
<organism evidence="2 3">
    <name type="scientific">Pycnoporus cinnabarinus</name>
    <name type="common">Cinnabar-red polypore</name>
    <name type="synonym">Trametes cinnabarina</name>
    <dbReference type="NCBI Taxonomy" id="5643"/>
    <lineage>
        <taxon>Eukaryota</taxon>
        <taxon>Fungi</taxon>
        <taxon>Dikarya</taxon>
        <taxon>Basidiomycota</taxon>
        <taxon>Agaricomycotina</taxon>
        <taxon>Agaricomycetes</taxon>
        <taxon>Polyporales</taxon>
        <taxon>Polyporaceae</taxon>
        <taxon>Trametes</taxon>
    </lineage>
</organism>
<reference evidence="2" key="1">
    <citation type="submission" date="2014-01" db="EMBL/GenBank/DDBJ databases">
        <title>The genome of the white-rot fungus Pycnoporus cinnabarinus: a basidiomycete model with a versatile arsenal for lignocellulosic biomass breakdown.</title>
        <authorList>
            <person name="Levasseur A."/>
            <person name="Lomascolo A."/>
            <person name="Ruiz-Duenas F.J."/>
            <person name="Uzan E."/>
            <person name="Piumi F."/>
            <person name="Kues U."/>
            <person name="Ram A.F.J."/>
            <person name="Murat C."/>
            <person name="Haon M."/>
            <person name="Benoit I."/>
            <person name="Arfi Y."/>
            <person name="Chevret D."/>
            <person name="Drula E."/>
            <person name="Kwon M.J."/>
            <person name="Gouret P."/>
            <person name="Lesage-Meessen L."/>
            <person name="Lombard V."/>
            <person name="Mariette J."/>
            <person name="Noirot C."/>
            <person name="Park J."/>
            <person name="Patyshakuliyeva A."/>
            <person name="Wieneger R.A.B."/>
            <person name="Wosten H.A.B."/>
            <person name="Martin F."/>
            <person name="Coutinho P.M."/>
            <person name="de Vries R."/>
            <person name="Martinez A.T."/>
            <person name="Klopp C."/>
            <person name="Pontarotti P."/>
            <person name="Henrissat B."/>
            <person name="Record E."/>
        </authorList>
    </citation>
    <scope>NUCLEOTIDE SEQUENCE [LARGE SCALE GENOMIC DNA]</scope>
    <source>
        <strain evidence="2">BRFM137</strain>
    </source>
</reference>
<dbReference type="OMA" id="VPRINDK"/>
<proteinExistence type="predicted"/>
<name>A0A060SCK9_PYCCI</name>
<sequence length="307" mass="34720">MTTWLQRQEALEREVQHGDGQDEDGESADQDEDQDEGDSDEDSESDDVAGVGESQPPPDDEDVKALRQLVNSNVARAYYVPLTPTARQVSLSTLTSSYGTPDFHQELNDFLRDYRPGAPLATEFSTFDLYHSLGLLLPPNIHISNEKRICRLRAAPAVPRINDKKAVAARFDCGLFIDDDALYRARGGLEGLRPGQVRAIFRLPDWMGGSEPLLYVNWFRPFRTPDTITGLPPTSHSTRVRRRNATVVSIRDLVRTCHLMPKFGAEDLGVVDSWMLKDPDSDILDEPNMTFLLNRYYDFHTFYLLSQ</sequence>
<comment type="caution">
    <text evidence="2">The sequence shown here is derived from an EMBL/GenBank/DDBJ whole genome shotgun (WGS) entry which is preliminary data.</text>
</comment>